<dbReference type="RefSeq" id="WP_147123036.1">
    <property type="nucleotide sequence ID" value="NZ_VOPY01000002.1"/>
</dbReference>
<reference evidence="3 4" key="1">
    <citation type="submission" date="2019-08" db="EMBL/GenBank/DDBJ databases">
        <title>Sphingorhabdus soil sp. nov., isolated from arctic soil.</title>
        <authorList>
            <person name="Liu Y."/>
        </authorList>
    </citation>
    <scope>NUCLEOTIDE SEQUENCE [LARGE SCALE GENOMIC DNA]</scope>
    <source>
        <strain evidence="3 4">D-2Q-5-6</strain>
    </source>
</reference>
<dbReference type="Proteomes" id="UP000321129">
    <property type="component" value="Unassembled WGS sequence"/>
</dbReference>
<feature type="region of interest" description="Disordered" evidence="1">
    <location>
        <begin position="1"/>
        <end position="25"/>
    </location>
</feature>
<feature type="transmembrane region" description="Helical" evidence="2">
    <location>
        <begin position="95"/>
        <end position="116"/>
    </location>
</feature>
<gene>
    <name evidence="3" type="ORF">FSZ31_09105</name>
</gene>
<comment type="caution">
    <text evidence="3">The sequence shown here is derived from an EMBL/GenBank/DDBJ whole genome shotgun (WGS) entry which is preliminary data.</text>
</comment>
<evidence type="ECO:0000313" key="4">
    <source>
        <dbReference type="Proteomes" id="UP000321129"/>
    </source>
</evidence>
<protein>
    <submittedName>
        <fullName evidence="3">Phage holin family protein</fullName>
    </submittedName>
</protein>
<name>A0A5C6UA61_9SPHN</name>
<dbReference type="InterPro" id="IPR009937">
    <property type="entry name" value="Phage_holin_3_6"/>
</dbReference>
<keyword evidence="2" id="KW-1133">Transmembrane helix</keyword>
<keyword evidence="2" id="KW-0812">Transmembrane</keyword>
<evidence type="ECO:0000313" key="3">
    <source>
        <dbReference type="EMBL" id="TXC69081.1"/>
    </source>
</evidence>
<keyword evidence="2" id="KW-0472">Membrane</keyword>
<dbReference type="Pfam" id="PF07332">
    <property type="entry name" value="Phage_holin_3_6"/>
    <property type="match status" value="1"/>
</dbReference>
<keyword evidence="4" id="KW-1185">Reference proteome</keyword>
<dbReference type="AlphaFoldDB" id="A0A5C6UA61"/>
<evidence type="ECO:0000256" key="2">
    <source>
        <dbReference type="SAM" id="Phobius"/>
    </source>
</evidence>
<organism evidence="3 4">
    <name type="scientific">Flavisphingopyxis soli</name>
    <dbReference type="NCBI Taxonomy" id="2601267"/>
    <lineage>
        <taxon>Bacteria</taxon>
        <taxon>Pseudomonadati</taxon>
        <taxon>Pseudomonadota</taxon>
        <taxon>Alphaproteobacteria</taxon>
        <taxon>Sphingomonadales</taxon>
        <taxon>Sphingopyxidaceae</taxon>
        <taxon>Flavisphingopyxis</taxon>
    </lineage>
</organism>
<dbReference type="EMBL" id="VOPY01000002">
    <property type="protein sequence ID" value="TXC69081.1"/>
    <property type="molecule type" value="Genomic_DNA"/>
</dbReference>
<accession>A0A5C6UA61</accession>
<proteinExistence type="predicted"/>
<feature type="transmembrane region" description="Helical" evidence="2">
    <location>
        <begin position="64"/>
        <end position="89"/>
    </location>
</feature>
<sequence length="133" mass="13907">MSATGDRVHHGYAPPIDDEDDDPRPSVTQTIEALVEEGKRSAKAELSLLRATVNFVTDSTVHAVVWLTAAAMLSMMGVFAIAVIAVLALNRIMALLPAVSIVAVALVVLAGVCVMIGRSKISAIKQALGAKSE</sequence>
<evidence type="ECO:0000256" key="1">
    <source>
        <dbReference type="SAM" id="MobiDB-lite"/>
    </source>
</evidence>